<proteinExistence type="predicted"/>
<gene>
    <name evidence="1" type="ORF">ADICEAN_01260</name>
</gene>
<accession>M7NYY0</accession>
<reference evidence="1 2" key="1">
    <citation type="journal article" date="2013" name="Genome Announc.">
        <title>Draft Genome Sequence of Cesiribacter andamanensis Strain AMV16T, Isolated from a Soil Sample from a Mud Volcano in the Andaman Islands, India.</title>
        <authorList>
            <person name="Shivaji S."/>
            <person name="Ara S."/>
            <person name="Begum Z."/>
            <person name="Srinivas T.N."/>
            <person name="Singh A."/>
            <person name="Kumar Pinnaka A."/>
        </authorList>
    </citation>
    <scope>NUCLEOTIDE SEQUENCE [LARGE SCALE GENOMIC DNA]</scope>
    <source>
        <strain evidence="1 2">AMV16</strain>
    </source>
</reference>
<dbReference type="RefSeq" id="WP_009194660.1">
    <property type="nucleotide sequence ID" value="NZ_AODQ01000022.1"/>
</dbReference>
<protein>
    <submittedName>
        <fullName evidence="1">Uncharacterized protein</fullName>
    </submittedName>
</protein>
<dbReference type="EMBL" id="AODQ01000022">
    <property type="protein sequence ID" value="EMR03579.1"/>
    <property type="molecule type" value="Genomic_DNA"/>
</dbReference>
<organism evidence="1 2">
    <name type="scientific">Cesiribacter andamanensis AMV16</name>
    <dbReference type="NCBI Taxonomy" id="1279009"/>
    <lineage>
        <taxon>Bacteria</taxon>
        <taxon>Pseudomonadati</taxon>
        <taxon>Bacteroidota</taxon>
        <taxon>Cytophagia</taxon>
        <taxon>Cytophagales</taxon>
        <taxon>Cesiribacteraceae</taxon>
        <taxon>Cesiribacter</taxon>
    </lineage>
</organism>
<name>M7NYY0_9BACT</name>
<sequence length="122" mass="14268">MVVVNKSEMLLRSRTAVQLELIQKFIHFMQQELLPGCRVTGTIQTNFRNYSEMSAEEFLQVYGSERAVHWTIEFAKEGEWAAISFQHLQQSVDRGVAHNNFEPEKSQHFRQQVLRQLDVDLS</sequence>
<comment type="caution">
    <text evidence="1">The sequence shown here is derived from an EMBL/GenBank/DDBJ whole genome shotgun (WGS) entry which is preliminary data.</text>
</comment>
<keyword evidence="2" id="KW-1185">Reference proteome</keyword>
<dbReference type="Proteomes" id="UP000011910">
    <property type="component" value="Unassembled WGS sequence"/>
</dbReference>
<evidence type="ECO:0000313" key="1">
    <source>
        <dbReference type="EMBL" id="EMR03579.1"/>
    </source>
</evidence>
<evidence type="ECO:0000313" key="2">
    <source>
        <dbReference type="Proteomes" id="UP000011910"/>
    </source>
</evidence>
<dbReference type="AlphaFoldDB" id="M7NYY0"/>